<evidence type="ECO:0000259" key="1">
    <source>
        <dbReference type="Pfam" id="PF20058"/>
    </source>
</evidence>
<protein>
    <submittedName>
        <fullName evidence="2">Molybdopterin-guanine dinucleotide biosynthesis protein MobA</fullName>
    </submittedName>
</protein>
<keyword evidence="3" id="KW-1185">Reference proteome</keyword>
<gene>
    <name evidence="2" type="ORF">G7070_12165</name>
</gene>
<evidence type="ECO:0000313" key="2">
    <source>
        <dbReference type="EMBL" id="QIK72883.1"/>
    </source>
</evidence>
<name>A0A6G7Y7W5_9ACTN</name>
<accession>A0A6G7Y7W5</accession>
<dbReference type="RefSeq" id="WP_166233956.1">
    <property type="nucleotide sequence ID" value="NZ_CP049865.1"/>
</dbReference>
<dbReference type="Proteomes" id="UP000501058">
    <property type="component" value="Chromosome"/>
</dbReference>
<reference evidence="2 3" key="1">
    <citation type="submission" date="2020-03" db="EMBL/GenBank/DDBJ databases">
        <title>Propioniciclava sp. nov., isolated from Hydrophilus acuminatus.</title>
        <authorList>
            <person name="Hyun D.-W."/>
            <person name="Bae J.-W."/>
        </authorList>
    </citation>
    <scope>NUCLEOTIDE SEQUENCE [LARGE SCALE GENOMIC DNA]</scope>
    <source>
        <strain evidence="2 3">HDW11</strain>
    </source>
</reference>
<evidence type="ECO:0000313" key="3">
    <source>
        <dbReference type="Proteomes" id="UP000501058"/>
    </source>
</evidence>
<dbReference type="EMBL" id="CP049865">
    <property type="protein sequence ID" value="QIK72883.1"/>
    <property type="molecule type" value="Genomic_DNA"/>
</dbReference>
<organism evidence="2 3">
    <name type="scientific">Propioniciclava coleopterorum</name>
    <dbReference type="NCBI Taxonomy" id="2714937"/>
    <lineage>
        <taxon>Bacteria</taxon>
        <taxon>Bacillati</taxon>
        <taxon>Actinomycetota</taxon>
        <taxon>Actinomycetes</taxon>
        <taxon>Propionibacteriales</taxon>
        <taxon>Propionibacteriaceae</taxon>
        <taxon>Propioniciclava</taxon>
    </lineage>
</organism>
<sequence>MSRAPLNPADWQPWIDHVCAAVEVDPGAVDMAAIHDLSGQVARDFTRPMAPVATHIWGLGGGTEQARDAVAAAAVDAGAAPADAES</sequence>
<proteinExistence type="predicted"/>
<dbReference type="Pfam" id="PF20058">
    <property type="entry name" value="DUF6457"/>
    <property type="match status" value="1"/>
</dbReference>
<dbReference type="InterPro" id="IPR045598">
    <property type="entry name" value="DUF6457"/>
</dbReference>
<dbReference type="KEGG" id="prv:G7070_12165"/>
<dbReference type="AlphaFoldDB" id="A0A6G7Y7W5"/>
<feature type="domain" description="DUF6457" evidence="1">
    <location>
        <begin position="8"/>
        <end position="77"/>
    </location>
</feature>